<dbReference type="AlphaFoldDB" id="A0A290QHY8"/>
<dbReference type="InterPro" id="IPR025737">
    <property type="entry name" value="FApF"/>
</dbReference>
<evidence type="ECO:0008006" key="4">
    <source>
        <dbReference type="Google" id="ProtNLM"/>
    </source>
</evidence>
<reference evidence="2 3" key="1">
    <citation type="submission" date="2017-09" db="EMBL/GenBank/DDBJ databases">
        <title>Complete genome sequence of Verrucomicrobial strain HZ-65, isolated from freshwater.</title>
        <authorList>
            <person name="Choi A."/>
        </authorList>
    </citation>
    <scope>NUCLEOTIDE SEQUENCE [LARGE SCALE GENOMIC DNA]</scope>
    <source>
        <strain evidence="2 3">HZ-65</strain>
    </source>
</reference>
<evidence type="ECO:0000313" key="3">
    <source>
        <dbReference type="Proteomes" id="UP000217265"/>
    </source>
</evidence>
<evidence type="ECO:0000256" key="1">
    <source>
        <dbReference type="SAM" id="MobiDB-lite"/>
    </source>
</evidence>
<feature type="compositionally biased region" description="Low complexity" evidence="1">
    <location>
        <begin position="140"/>
        <end position="165"/>
    </location>
</feature>
<name>A0A290QHY8_9BACT</name>
<protein>
    <recommendedName>
        <fullName evidence="4">Transporter</fullName>
    </recommendedName>
</protein>
<accession>A0A290QHY8</accession>
<gene>
    <name evidence="2" type="ORF">CMV30_13780</name>
</gene>
<dbReference type="Proteomes" id="UP000217265">
    <property type="component" value="Chromosome"/>
</dbReference>
<dbReference type="Pfam" id="PF13557">
    <property type="entry name" value="Phenol_MetA_deg"/>
    <property type="match status" value="1"/>
</dbReference>
<feature type="compositionally biased region" description="Gly residues" evidence="1">
    <location>
        <begin position="130"/>
        <end position="139"/>
    </location>
</feature>
<dbReference type="EMBL" id="CP023344">
    <property type="protein sequence ID" value="ATC64948.1"/>
    <property type="molecule type" value="Genomic_DNA"/>
</dbReference>
<evidence type="ECO:0000313" key="2">
    <source>
        <dbReference type="EMBL" id="ATC64948.1"/>
    </source>
</evidence>
<proteinExistence type="predicted"/>
<sequence length="330" mass="34250">MFPAGRADWRTAIFPLLMISPRTFIAFAGGITFAGALLAQTTATSENNNTTEAAPSSVESAAPAEVVGPVNSMQVGTGFDYSRGSYGFAEDTEVFSVPLLLTYNVEKWVLRASVPYLKIKGPADAVGTTGASGGGGSGSSSGLSGVVPGLPGSTSGGTTSASTPARPVSNSESGIGDVMLGATRMLGPVIGPVQVDLTARVKLPTADEAKGLGTGETDYYAQADFYYAGQTFIPFATLGYRFMTDSDLYALENGAYASLGSAYRLTDTTRAGVSLDWRQKIVDGGDDATEVSVFVAHDFSPRWNLILYALTGFTDASPDFGTGGSVSYRF</sequence>
<keyword evidence="3" id="KW-1185">Reference proteome</keyword>
<feature type="region of interest" description="Disordered" evidence="1">
    <location>
        <begin position="128"/>
        <end position="173"/>
    </location>
</feature>
<organism evidence="2 3">
    <name type="scientific">Nibricoccus aquaticus</name>
    <dbReference type="NCBI Taxonomy" id="2576891"/>
    <lineage>
        <taxon>Bacteria</taxon>
        <taxon>Pseudomonadati</taxon>
        <taxon>Verrucomicrobiota</taxon>
        <taxon>Opitutia</taxon>
        <taxon>Opitutales</taxon>
        <taxon>Opitutaceae</taxon>
        <taxon>Nibricoccus</taxon>
    </lineage>
</organism>
<dbReference type="KEGG" id="vbh:CMV30_13780"/>